<feature type="coiled-coil region" evidence="1">
    <location>
        <begin position="291"/>
        <end position="343"/>
    </location>
</feature>
<comment type="caution">
    <text evidence="2">The sequence shown here is derived from an EMBL/GenBank/DDBJ whole genome shotgun (WGS) entry which is preliminary data.</text>
</comment>
<name>A0A175WBN0_9PEZI</name>
<dbReference type="AlphaFoldDB" id="A0A175WBN0"/>
<dbReference type="PANTHER" id="PTHR21974:SF2">
    <property type="entry name" value="RE15880P"/>
    <property type="match status" value="1"/>
</dbReference>
<evidence type="ECO:0000313" key="3">
    <source>
        <dbReference type="Proteomes" id="UP000078237"/>
    </source>
</evidence>
<sequence length="351" mass="40164">MASATTTRLQQASAKNAELLRILTDTDHAIPALAQQQRLTKDLEAEVVASNKRLADADKKRQKELRDHEGYRDSVLRRFAYKATGQREKFEGKAKKEETEYFEALQHEHRETEINKDVKAQLEAARLVERDLEREVERHNQAQRELDALYDSIFSGATPEFPREDELERHLNLARQAYYDARGRAEAENHALKLLREGQGRMRSALQSMEQALSASRGDMFGGGTIADSMERNALHRAESDVMTARMLVLQAQRMSPAVRDLPEVRIDQGNVVRDIFFDNIFTDYAFHQKIKESRESVRRCAAAMDGLEAEAQARLYQAEEERKSKETEMQAARVALQKERENAFEAVAKA</sequence>
<organism evidence="2 3">
    <name type="scientific">Madurella mycetomatis</name>
    <dbReference type="NCBI Taxonomy" id="100816"/>
    <lineage>
        <taxon>Eukaryota</taxon>
        <taxon>Fungi</taxon>
        <taxon>Dikarya</taxon>
        <taxon>Ascomycota</taxon>
        <taxon>Pezizomycotina</taxon>
        <taxon>Sordariomycetes</taxon>
        <taxon>Sordariomycetidae</taxon>
        <taxon>Sordariales</taxon>
        <taxon>Sordariales incertae sedis</taxon>
        <taxon>Madurella</taxon>
    </lineage>
</organism>
<evidence type="ECO:0000313" key="2">
    <source>
        <dbReference type="EMBL" id="KXX81033.1"/>
    </source>
</evidence>
<keyword evidence="1" id="KW-0175">Coiled coil</keyword>
<dbReference type="Proteomes" id="UP000078237">
    <property type="component" value="Unassembled WGS sequence"/>
</dbReference>
<feature type="coiled-coil region" evidence="1">
    <location>
        <begin position="115"/>
        <end position="152"/>
    </location>
</feature>
<gene>
    <name evidence="2" type="ORF">MMYC01_202161</name>
</gene>
<dbReference type="PANTHER" id="PTHR21974">
    <property type="entry name" value="RE15880P"/>
    <property type="match status" value="1"/>
</dbReference>
<dbReference type="VEuPathDB" id="FungiDB:MMYC01_202161"/>
<reference evidence="2 3" key="1">
    <citation type="journal article" date="2016" name="Genome Announc.">
        <title>Genome Sequence of Madurella mycetomatis mm55, Isolated from a Human Mycetoma Case in Sudan.</title>
        <authorList>
            <person name="Smit S."/>
            <person name="Derks M.F."/>
            <person name="Bervoets S."/>
            <person name="Fahal A."/>
            <person name="van Leeuwen W."/>
            <person name="van Belkum A."/>
            <person name="van de Sande W.W."/>
        </authorList>
    </citation>
    <scope>NUCLEOTIDE SEQUENCE [LARGE SCALE GENOMIC DNA]</scope>
    <source>
        <strain evidence="3">mm55</strain>
    </source>
</reference>
<dbReference type="STRING" id="100816.A0A175WBN0"/>
<keyword evidence="3" id="KW-1185">Reference proteome</keyword>
<dbReference type="EMBL" id="LCTW02000044">
    <property type="protein sequence ID" value="KXX81033.1"/>
    <property type="molecule type" value="Genomic_DNA"/>
</dbReference>
<proteinExistence type="predicted"/>
<protein>
    <submittedName>
        <fullName evidence="2">Uncharacterized protein</fullName>
    </submittedName>
</protein>
<dbReference type="OrthoDB" id="2562743at2759"/>
<evidence type="ECO:0000256" key="1">
    <source>
        <dbReference type="SAM" id="Coils"/>
    </source>
</evidence>
<accession>A0A175WBN0</accession>